<dbReference type="PIRSF" id="PIRSF005850">
    <property type="entry name" value="UCP005850"/>
    <property type="match status" value="1"/>
</dbReference>
<feature type="coiled-coil region" evidence="1">
    <location>
        <begin position="68"/>
        <end position="152"/>
    </location>
</feature>
<gene>
    <name evidence="2" type="ORF">DR094_00630</name>
</gene>
<accession>A0AAW9XAZ8</accession>
<name>A0AAW9XAZ8_MESFC</name>
<proteinExistence type="predicted"/>
<keyword evidence="1" id="KW-0175">Coiled coil</keyword>
<dbReference type="InterPro" id="IPR019219">
    <property type="entry name" value="DUF2130"/>
</dbReference>
<evidence type="ECO:0000313" key="3">
    <source>
        <dbReference type="Proteomes" id="UP001193441"/>
    </source>
</evidence>
<evidence type="ECO:0000313" key="2">
    <source>
        <dbReference type="EMBL" id="MXR56511.1"/>
    </source>
</evidence>
<comment type="caution">
    <text evidence="2">The sequence shown here is derived from an EMBL/GenBank/DDBJ whole genome shotgun (WGS) entry which is preliminary data.</text>
</comment>
<protein>
    <submittedName>
        <fullName evidence="2">DUF2130 domain-containing protein</fullName>
    </submittedName>
</protein>
<dbReference type="AlphaFoldDB" id="A0AAW9XAZ8"/>
<evidence type="ECO:0000256" key="1">
    <source>
        <dbReference type="SAM" id="Coils"/>
    </source>
</evidence>
<dbReference type="Proteomes" id="UP001193441">
    <property type="component" value="Unassembled WGS sequence"/>
</dbReference>
<organism evidence="2 3">
    <name type="scientific">Mesomycoplasma flocculare</name>
    <name type="common">Mycoplasma flocculare</name>
    <dbReference type="NCBI Taxonomy" id="2128"/>
    <lineage>
        <taxon>Bacteria</taxon>
        <taxon>Bacillati</taxon>
        <taxon>Mycoplasmatota</taxon>
        <taxon>Mycoplasmoidales</taxon>
        <taxon>Metamycoplasmataceae</taxon>
        <taxon>Mesomycoplasma</taxon>
    </lineage>
</organism>
<dbReference type="Pfam" id="PF09903">
    <property type="entry name" value="DUF2130"/>
    <property type="match status" value="1"/>
</dbReference>
<dbReference type="RefSeq" id="WP_160583695.1">
    <property type="nucleotide sequence ID" value="NZ_QQRD01000001.1"/>
</dbReference>
<dbReference type="EMBL" id="QQRD01000001">
    <property type="protein sequence ID" value="MXR56511.1"/>
    <property type="molecule type" value="Genomic_DNA"/>
</dbReference>
<reference evidence="2" key="1">
    <citation type="submission" date="2018-07" db="EMBL/GenBank/DDBJ databases">
        <title>Genetic characterization of Mycoplasma hyopneumoniae, M. hyorhinis and M. flocculare isolates through whole genome sequencing analysis: comparative analysis of sequence types and putative genes involved in virulence.</title>
        <authorList>
            <person name="Fourour S."/>
            <person name="Lucas P."/>
            <person name="Touzain F."/>
            <person name="Tocqueville V."/>
            <person name="Kempf I."/>
            <person name="Marois-Crehan C."/>
        </authorList>
    </citation>
    <scope>NUCLEOTIDE SEQUENCE</scope>
    <source>
        <strain evidence="2">MF22</strain>
    </source>
</reference>
<feature type="coiled-coil region" evidence="1">
    <location>
        <begin position="185"/>
        <end position="230"/>
    </location>
</feature>
<sequence>MIINGKNGKEVKVKLIDFKTLTYQLLEDATAGDWFSIASEAQNYIETQIKEKTKEEIQSIKDQTRNEILANDQEIKQMRLKIEQLKIENTKLEEKAKDNAEANQLNLNAINAEHIVVISEKDGEIKDLKNEIKDLKNKVQEYEAKQNSEIDRMKMEKESEINKKVLEIKDKMEKESKIEWEKQEKKIKEESKENNEKIIQVLENNYNEKIQEVVQKNNELHAELNRYKEKNINSKEIGENLENWILERYKSVFPFGQENDETISFSLKKDTENLKQEGESSGTKADFIFTIYDKEGQISESVILEAKSESKEKPGRQKNKDFFKKLENDRVKKNARYAILVTELEPDQYITIDIAPKFPKIFICRPYFYLALLMILKSMILKEKKLVMQGKNLADKEKIINDFEKWKNDKIKKLAEKINKKSADAIASSRKIIDEATKIRDTLEETSNNLIWKLNTEIDKFSITKLAKKIERTEKISQEFV</sequence>